<dbReference type="PROSITE" id="PS51873">
    <property type="entry name" value="TRIAD"/>
    <property type="match status" value="1"/>
</dbReference>
<keyword evidence="8" id="KW-0812">Transmembrane</keyword>
<comment type="caution">
    <text evidence="10">The sequence shown here is derived from an EMBL/GenBank/DDBJ whole genome shotgun (WGS) entry which is preliminary data.</text>
</comment>
<keyword evidence="7" id="KW-0862">Zinc</keyword>
<protein>
    <recommendedName>
        <fullName evidence="9">RING-type domain-containing protein</fullName>
    </recommendedName>
</protein>
<feature type="transmembrane region" description="Helical" evidence="8">
    <location>
        <begin position="328"/>
        <end position="356"/>
    </location>
</feature>
<evidence type="ECO:0000256" key="6">
    <source>
        <dbReference type="ARBA" id="ARBA00022786"/>
    </source>
</evidence>
<dbReference type="CDD" id="cd16630">
    <property type="entry name" value="RING-HC_RBR_RNF216"/>
    <property type="match status" value="1"/>
</dbReference>
<keyword evidence="4" id="KW-0677">Repeat</keyword>
<dbReference type="AlphaFoldDB" id="A0AAN8NSD6"/>
<dbReference type="Pfam" id="PF26191">
    <property type="entry name" value="RING-HC_RBR_RNF216"/>
    <property type="match status" value="1"/>
</dbReference>
<dbReference type="InterPro" id="IPR044066">
    <property type="entry name" value="TRIAD_supradom"/>
</dbReference>
<evidence type="ECO:0000256" key="5">
    <source>
        <dbReference type="ARBA" id="ARBA00022771"/>
    </source>
</evidence>
<dbReference type="PANTHER" id="PTHR22770:SF42">
    <property type="entry name" value="FINGER PROTEIN (ZIN), PUTATIVE (AFU_ORTHOLOGUE AFUA_4G03910)-RELATED"/>
    <property type="match status" value="1"/>
</dbReference>
<comment type="pathway">
    <text evidence="1">Protein modification; protein ubiquitination.</text>
</comment>
<evidence type="ECO:0000259" key="9">
    <source>
        <dbReference type="PROSITE" id="PS51873"/>
    </source>
</evidence>
<dbReference type="GO" id="GO:0008270">
    <property type="term" value="F:zinc ion binding"/>
    <property type="evidence" value="ECO:0007669"/>
    <property type="project" value="UniProtKB-KW"/>
</dbReference>
<dbReference type="Gene3D" id="1.20.120.1750">
    <property type="match status" value="1"/>
</dbReference>
<dbReference type="Proteomes" id="UP001307849">
    <property type="component" value="Unassembled WGS sequence"/>
</dbReference>
<organism evidence="10 11">
    <name type="scientific">Arthrobotrys conoides</name>
    <dbReference type="NCBI Taxonomy" id="74498"/>
    <lineage>
        <taxon>Eukaryota</taxon>
        <taxon>Fungi</taxon>
        <taxon>Dikarya</taxon>
        <taxon>Ascomycota</taxon>
        <taxon>Pezizomycotina</taxon>
        <taxon>Orbiliomycetes</taxon>
        <taxon>Orbiliales</taxon>
        <taxon>Orbiliaceae</taxon>
        <taxon>Arthrobotrys</taxon>
    </lineage>
</organism>
<name>A0AAN8NSD6_9PEZI</name>
<evidence type="ECO:0000256" key="7">
    <source>
        <dbReference type="ARBA" id="ARBA00022833"/>
    </source>
</evidence>
<evidence type="ECO:0000256" key="2">
    <source>
        <dbReference type="ARBA" id="ARBA00022679"/>
    </source>
</evidence>
<gene>
    <name evidence="10" type="ORF">TWF506_007067</name>
</gene>
<dbReference type="InterPro" id="IPR051628">
    <property type="entry name" value="LUBAC_E3_Ligases"/>
</dbReference>
<dbReference type="GO" id="GO:0016740">
    <property type="term" value="F:transferase activity"/>
    <property type="evidence" value="ECO:0007669"/>
    <property type="project" value="UniProtKB-KW"/>
</dbReference>
<dbReference type="EMBL" id="JAVHJM010000003">
    <property type="protein sequence ID" value="KAK6517193.1"/>
    <property type="molecule type" value="Genomic_DNA"/>
</dbReference>
<evidence type="ECO:0000256" key="8">
    <source>
        <dbReference type="SAM" id="Phobius"/>
    </source>
</evidence>
<keyword evidence="6" id="KW-0833">Ubl conjugation pathway</keyword>
<dbReference type="InterPro" id="IPR047546">
    <property type="entry name" value="Rcat_RBR_RNF216"/>
</dbReference>
<sequence>MPPTKTRTDPLRLRNQCLDALHELFPEADVGDLRYRINSKFQEHAELSEQLKMLLEHSQMGRKLKKRAGNNEILQPWEMFRSNEYIKAVEYHLRKEFKSLSKSTILGVMAENNNHFTKSRMVLIDINRKSWRHKITSWIFLRPKLEEPRAIPKLGLTGCKELDEELWELGAPSRKEQAASDLAIAIAMNEKQYEQHGALLECECCFGDYTFESMVACCYGHLFCHNCVFNAAKEGVYGQTTSLMREKGTLRCLSSVADPPCDRHVPLDLVSQALPAEILRAMEDKFMEDDIIHSGLPIAKCPFCMYAETDEVPGWAVRRGAAYTTVALALFIASANFLLVLLLALAALSALSYIYLLEVVSAPNALYFEQILSKLINRAVKQKHEKMRGQVFQCRNGSETCGRKSCRSCGKEWKAFHKCFENEEEALRICVENAMAVAIKRTCPTCGTSFVKSDGCNKLTCVCGYVMCYVCRVDLKGIGYKHFCQHFRQVPGTPCAECDKCDLYAQEDESLVLKSAGEQAQAEWLSKNPGVTGWKPPQRQVIAGYTLRANRGDAPTTVQALRERSQSIKEVLEQMFSRVLERFIEIKP</sequence>
<dbReference type="InterPro" id="IPR047544">
    <property type="entry name" value="RING-HC_RBR_RNF216"/>
</dbReference>
<evidence type="ECO:0000313" key="10">
    <source>
        <dbReference type="EMBL" id="KAK6517193.1"/>
    </source>
</evidence>
<evidence type="ECO:0000256" key="3">
    <source>
        <dbReference type="ARBA" id="ARBA00022723"/>
    </source>
</evidence>
<keyword evidence="3" id="KW-0479">Metal-binding</keyword>
<dbReference type="Pfam" id="PF26200">
    <property type="entry name" value="Rcat_RNF216"/>
    <property type="match status" value="1"/>
</dbReference>
<evidence type="ECO:0000256" key="1">
    <source>
        <dbReference type="ARBA" id="ARBA00004906"/>
    </source>
</evidence>
<dbReference type="SUPFAM" id="SSF57850">
    <property type="entry name" value="RING/U-box"/>
    <property type="match status" value="1"/>
</dbReference>
<dbReference type="CDD" id="cd20353">
    <property type="entry name" value="Rcat_RBR_RNF216"/>
    <property type="match status" value="1"/>
</dbReference>
<keyword evidence="2" id="KW-0808">Transferase</keyword>
<evidence type="ECO:0000256" key="4">
    <source>
        <dbReference type="ARBA" id="ARBA00022737"/>
    </source>
</evidence>
<keyword evidence="5" id="KW-0863">Zinc-finger</keyword>
<proteinExistence type="predicted"/>
<reference evidence="10 11" key="1">
    <citation type="submission" date="2019-10" db="EMBL/GenBank/DDBJ databases">
        <authorList>
            <person name="Palmer J.M."/>
        </authorList>
    </citation>
    <scope>NUCLEOTIDE SEQUENCE [LARGE SCALE GENOMIC DNA]</scope>
    <source>
        <strain evidence="10 11">TWF506</strain>
    </source>
</reference>
<dbReference type="PANTHER" id="PTHR22770">
    <property type="entry name" value="UBIQUITIN CONJUGATING ENZYME 7 INTERACTING PROTEIN-RELATED"/>
    <property type="match status" value="1"/>
</dbReference>
<keyword evidence="8" id="KW-1133">Transmembrane helix</keyword>
<keyword evidence="8" id="KW-0472">Membrane</keyword>
<feature type="domain" description="RING-type" evidence="9">
    <location>
        <begin position="198"/>
        <end position="499"/>
    </location>
</feature>
<evidence type="ECO:0000313" key="11">
    <source>
        <dbReference type="Proteomes" id="UP001307849"/>
    </source>
</evidence>
<keyword evidence="11" id="KW-1185">Reference proteome</keyword>
<accession>A0AAN8NSD6</accession>